<proteinExistence type="predicted"/>
<evidence type="ECO:0000256" key="2">
    <source>
        <dbReference type="SAM" id="SignalP"/>
    </source>
</evidence>
<dbReference type="Proteomes" id="UP000244892">
    <property type="component" value="Chromosome"/>
</dbReference>
<reference evidence="3 4" key="1">
    <citation type="submission" date="2018-05" db="EMBL/GenBank/DDBJ databases">
        <title>complete genome sequence of Aquabacterium olei NBRC 110486.</title>
        <authorList>
            <person name="Tang B."/>
            <person name="Chang J."/>
            <person name="Zhang L."/>
            <person name="Yang H."/>
        </authorList>
    </citation>
    <scope>NUCLEOTIDE SEQUENCE [LARGE SCALE GENOMIC DNA]</scope>
    <source>
        <strain evidence="3 4">NBRC 110486</strain>
    </source>
</reference>
<dbReference type="AlphaFoldDB" id="A0A2U8FP09"/>
<accession>A0A2U8FP09</accession>
<keyword evidence="2" id="KW-0732">Signal</keyword>
<feature type="compositionally biased region" description="Low complexity" evidence="1">
    <location>
        <begin position="80"/>
        <end position="104"/>
    </location>
</feature>
<name>A0A2U8FP09_9BURK</name>
<feature type="chain" id="PRO_5015841251" evidence="2">
    <location>
        <begin position="21"/>
        <end position="232"/>
    </location>
</feature>
<evidence type="ECO:0000313" key="4">
    <source>
        <dbReference type="Proteomes" id="UP000244892"/>
    </source>
</evidence>
<dbReference type="KEGG" id="aon:DEH84_04675"/>
<evidence type="ECO:0000313" key="3">
    <source>
        <dbReference type="EMBL" id="AWI52791.1"/>
    </source>
</evidence>
<feature type="region of interest" description="Disordered" evidence="1">
    <location>
        <begin position="75"/>
        <end position="170"/>
    </location>
</feature>
<evidence type="ECO:0000256" key="1">
    <source>
        <dbReference type="SAM" id="MobiDB-lite"/>
    </source>
</evidence>
<sequence>MLMAGGALALLATFSMVVQEGNPEASRWAAAPHTNVASAPAAVASAAHSATPKAPGSGGPLAALTAPAPAARIENVAPDPTAGSPQTAAAASAVAAAPSNASTSGSEQTRGQPSPAPLVASTDAPADAQATKAHQPGKPPRTDIARAERSERGRHAERTASAPRANRPGADDVALVQALMTHTRPRQAAPGAGTTVAAADWATCKALTGAQGATCRARYCVQHPRDPVCHAD</sequence>
<gene>
    <name evidence="3" type="ORF">DEH84_04675</name>
</gene>
<organism evidence="3 4">
    <name type="scientific">Aquabacterium olei</name>
    <dbReference type="NCBI Taxonomy" id="1296669"/>
    <lineage>
        <taxon>Bacteria</taxon>
        <taxon>Pseudomonadati</taxon>
        <taxon>Pseudomonadota</taxon>
        <taxon>Betaproteobacteria</taxon>
        <taxon>Burkholderiales</taxon>
        <taxon>Aquabacterium</taxon>
    </lineage>
</organism>
<protein>
    <submittedName>
        <fullName evidence="3">Uncharacterized protein</fullName>
    </submittedName>
</protein>
<feature type="signal peptide" evidence="2">
    <location>
        <begin position="1"/>
        <end position="20"/>
    </location>
</feature>
<keyword evidence="4" id="KW-1185">Reference proteome</keyword>
<feature type="compositionally biased region" description="Basic and acidic residues" evidence="1">
    <location>
        <begin position="140"/>
        <end position="158"/>
    </location>
</feature>
<dbReference type="EMBL" id="CP029210">
    <property type="protein sequence ID" value="AWI52791.1"/>
    <property type="molecule type" value="Genomic_DNA"/>
</dbReference>